<sequence length="190" mass="22050">MNLQSVKNIYIAQTKSLEDLYIRVLLWAFQRQEAGFTWKELIDNFQLNSLQEIWVRKIFLTVSDHDRKFFEHLRTGDATTFSTEHYSLNEKGVTAALNYKSLAHAEKTSSSAITIATISMLLTFAGIFFQIKQTRLTEVQVIPEQINQARFRQFALEYCRENTEAQDSGMYYLDGSGKMATCSELLKMYR</sequence>
<keyword evidence="1" id="KW-1133">Transmembrane helix</keyword>
<evidence type="ECO:0000313" key="2">
    <source>
        <dbReference type="EMBL" id="PIR46873.1"/>
    </source>
</evidence>
<organism evidence="2 3">
    <name type="scientific">Candidatus Vogelbacteria bacterium CG10_big_fil_rev_8_21_14_0_10_45_14</name>
    <dbReference type="NCBI Taxonomy" id="1975042"/>
    <lineage>
        <taxon>Bacteria</taxon>
        <taxon>Candidatus Vogeliibacteriota</taxon>
    </lineage>
</organism>
<dbReference type="EMBL" id="PCYL01000025">
    <property type="protein sequence ID" value="PIR46873.1"/>
    <property type="molecule type" value="Genomic_DNA"/>
</dbReference>
<gene>
    <name evidence="2" type="ORF">COV07_02000</name>
</gene>
<proteinExistence type="predicted"/>
<dbReference type="AlphaFoldDB" id="A0A2H0RK51"/>
<name>A0A2H0RK51_9BACT</name>
<evidence type="ECO:0000313" key="3">
    <source>
        <dbReference type="Proteomes" id="UP000230833"/>
    </source>
</evidence>
<keyword evidence="1" id="KW-0472">Membrane</keyword>
<accession>A0A2H0RK51</accession>
<dbReference type="Proteomes" id="UP000230833">
    <property type="component" value="Unassembled WGS sequence"/>
</dbReference>
<reference evidence="2 3" key="1">
    <citation type="submission" date="2017-09" db="EMBL/GenBank/DDBJ databases">
        <title>Depth-based differentiation of microbial function through sediment-hosted aquifers and enrichment of novel symbionts in the deep terrestrial subsurface.</title>
        <authorList>
            <person name="Probst A.J."/>
            <person name="Ladd B."/>
            <person name="Jarett J.K."/>
            <person name="Geller-Mcgrath D.E."/>
            <person name="Sieber C.M."/>
            <person name="Emerson J.B."/>
            <person name="Anantharaman K."/>
            <person name="Thomas B.C."/>
            <person name="Malmstrom R."/>
            <person name="Stieglmeier M."/>
            <person name="Klingl A."/>
            <person name="Woyke T."/>
            <person name="Ryan C.M."/>
            <person name="Banfield J.F."/>
        </authorList>
    </citation>
    <scope>NUCLEOTIDE SEQUENCE [LARGE SCALE GENOMIC DNA]</scope>
    <source>
        <strain evidence="2">CG10_big_fil_rev_8_21_14_0_10_45_14</strain>
    </source>
</reference>
<protein>
    <submittedName>
        <fullName evidence="2">Uncharacterized protein</fullName>
    </submittedName>
</protein>
<keyword evidence="1" id="KW-0812">Transmembrane</keyword>
<evidence type="ECO:0000256" key="1">
    <source>
        <dbReference type="SAM" id="Phobius"/>
    </source>
</evidence>
<comment type="caution">
    <text evidence="2">The sequence shown here is derived from an EMBL/GenBank/DDBJ whole genome shotgun (WGS) entry which is preliminary data.</text>
</comment>
<feature type="transmembrane region" description="Helical" evidence="1">
    <location>
        <begin position="112"/>
        <end position="131"/>
    </location>
</feature>